<dbReference type="AlphaFoldDB" id="A0A0R2A5S6"/>
<name>A0A0R2A5S6_9LACO</name>
<keyword evidence="1" id="KW-0472">Membrane</keyword>
<dbReference type="Proteomes" id="UP000051733">
    <property type="component" value="Unassembled WGS sequence"/>
</dbReference>
<gene>
    <name evidence="2" type="ORF">FC26_GL001157</name>
</gene>
<evidence type="ECO:0000313" key="3">
    <source>
        <dbReference type="Proteomes" id="UP000051733"/>
    </source>
</evidence>
<keyword evidence="3" id="KW-1185">Reference proteome</keyword>
<feature type="transmembrane region" description="Helical" evidence="1">
    <location>
        <begin position="20"/>
        <end position="44"/>
    </location>
</feature>
<sequence length="58" mass="6878">MRTYYEKIDFARYAVLMLISGAYLATSLLSVTVVFIGLIIYMYLSRMRFKHEMEDKSK</sequence>
<evidence type="ECO:0000256" key="1">
    <source>
        <dbReference type="SAM" id="Phobius"/>
    </source>
</evidence>
<protein>
    <submittedName>
        <fullName evidence="2">Uncharacterized protein</fullName>
    </submittedName>
</protein>
<reference evidence="2 3" key="1">
    <citation type="journal article" date="2015" name="Genome Announc.">
        <title>Expanding the biotechnology potential of lactobacilli through comparative genomics of 213 strains and associated genera.</title>
        <authorList>
            <person name="Sun Z."/>
            <person name="Harris H.M."/>
            <person name="McCann A."/>
            <person name="Guo C."/>
            <person name="Argimon S."/>
            <person name="Zhang W."/>
            <person name="Yang X."/>
            <person name="Jeffery I.B."/>
            <person name="Cooney J.C."/>
            <person name="Kagawa T.F."/>
            <person name="Liu W."/>
            <person name="Song Y."/>
            <person name="Salvetti E."/>
            <person name="Wrobel A."/>
            <person name="Rasinkangas P."/>
            <person name="Parkhill J."/>
            <person name="Rea M.C."/>
            <person name="O'Sullivan O."/>
            <person name="Ritari J."/>
            <person name="Douillard F.P."/>
            <person name="Paul Ross R."/>
            <person name="Yang R."/>
            <person name="Briner A.E."/>
            <person name="Felis G.E."/>
            <person name="de Vos W.M."/>
            <person name="Barrangou R."/>
            <person name="Klaenhammer T.R."/>
            <person name="Caufield P.W."/>
            <person name="Cui Y."/>
            <person name="Zhang H."/>
            <person name="O'Toole P.W."/>
        </authorList>
    </citation>
    <scope>NUCLEOTIDE SEQUENCE [LARGE SCALE GENOMIC DNA]</scope>
    <source>
        <strain evidence="2 3">DSM 20634</strain>
    </source>
</reference>
<dbReference type="PATRIC" id="fig|1423813.3.peg.1176"/>
<comment type="caution">
    <text evidence="2">The sequence shown here is derived from an EMBL/GenBank/DDBJ whole genome shotgun (WGS) entry which is preliminary data.</text>
</comment>
<dbReference type="EMBL" id="AYYY01000018">
    <property type="protein sequence ID" value="KRM61882.1"/>
    <property type="molecule type" value="Genomic_DNA"/>
</dbReference>
<evidence type="ECO:0000313" key="2">
    <source>
        <dbReference type="EMBL" id="KRM61882.1"/>
    </source>
</evidence>
<keyword evidence="1" id="KW-0812">Transmembrane</keyword>
<keyword evidence="1" id="KW-1133">Transmembrane helix</keyword>
<proteinExistence type="predicted"/>
<accession>A0A0R2A5S6</accession>
<organism evidence="2 3">
    <name type="scientific">Paucilactobacillus vaccinostercus DSM 20634</name>
    <dbReference type="NCBI Taxonomy" id="1423813"/>
    <lineage>
        <taxon>Bacteria</taxon>
        <taxon>Bacillati</taxon>
        <taxon>Bacillota</taxon>
        <taxon>Bacilli</taxon>
        <taxon>Lactobacillales</taxon>
        <taxon>Lactobacillaceae</taxon>
        <taxon>Paucilactobacillus</taxon>
    </lineage>
</organism>